<feature type="transmembrane region" description="Helical" evidence="19">
    <location>
        <begin position="141"/>
        <end position="161"/>
    </location>
</feature>
<evidence type="ECO:0000256" key="17">
    <source>
        <dbReference type="ARBA" id="ARBA00048623"/>
    </source>
</evidence>
<keyword evidence="8 19" id="KW-0169">Cobalamin biosynthesis</keyword>
<sequence>MSLKMLWATLGFITRIPVPQKWSDGVEFSQYGRGVPWFPVVGLIVGGLAAVSYLAVSQTGGGIIIGAVAWVLALVLLTGGFHLDGLADTCDGVFSARTRERMLEIMRDSRLGTYGGLAIVFCILIKVATAISLAQLPVNTLFALLVCAPIVGRTGMVLAMYRQHYVREGAGMANAYLGHISGKETIITLCIGVALVGLMAGMQGLVASIIAWIVVNAVKTFLSRRLNGLTGDTLGAMEEIGEMVFLLALLWV</sequence>
<organism evidence="20 21">
    <name type="scientific">Enterobacter sichuanensis</name>
    <dbReference type="NCBI Taxonomy" id="2071710"/>
    <lineage>
        <taxon>Bacteria</taxon>
        <taxon>Pseudomonadati</taxon>
        <taxon>Pseudomonadota</taxon>
        <taxon>Gammaproteobacteria</taxon>
        <taxon>Enterobacterales</taxon>
        <taxon>Enterobacteriaceae</taxon>
        <taxon>Enterobacter</taxon>
        <taxon>Enterobacter cloacae complex</taxon>
    </lineage>
</organism>
<evidence type="ECO:0000256" key="3">
    <source>
        <dbReference type="ARBA" id="ARBA00004663"/>
    </source>
</evidence>
<dbReference type="EMBL" id="JZYX01000005">
    <property type="protein sequence ID" value="KJN31801.1"/>
    <property type="molecule type" value="Genomic_DNA"/>
</dbReference>
<dbReference type="EC" id="2.7.8.26" evidence="5 19"/>
<evidence type="ECO:0000313" key="20">
    <source>
        <dbReference type="EMBL" id="KJN31801.1"/>
    </source>
</evidence>
<comment type="catalytic activity">
    <reaction evidence="18 19">
        <text>alpha-ribazole 5'-phosphate + adenosylcob(III)inamide-GDP = adenosylcob(III)alamin 5'-phosphate + GMP + H(+)</text>
        <dbReference type="Rhea" id="RHEA:23560"/>
        <dbReference type="ChEBI" id="CHEBI:15378"/>
        <dbReference type="ChEBI" id="CHEBI:57918"/>
        <dbReference type="ChEBI" id="CHEBI:58115"/>
        <dbReference type="ChEBI" id="CHEBI:60487"/>
        <dbReference type="ChEBI" id="CHEBI:60493"/>
        <dbReference type="EC" id="2.7.8.26"/>
    </reaction>
</comment>
<keyword evidence="7 19" id="KW-1003">Cell membrane</keyword>
<evidence type="ECO:0000256" key="7">
    <source>
        <dbReference type="ARBA" id="ARBA00022475"/>
    </source>
</evidence>
<evidence type="ECO:0000256" key="8">
    <source>
        <dbReference type="ARBA" id="ARBA00022573"/>
    </source>
</evidence>
<dbReference type="Pfam" id="PF02654">
    <property type="entry name" value="CobS"/>
    <property type="match status" value="1"/>
</dbReference>
<evidence type="ECO:0000256" key="16">
    <source>
        <dbReference type="ARBA" id="ARBA00032853"/>
    </source>
</evidence>
<evidence type="ECO:0000256" key="4">
    <source>
        <dbReference type="ARBA" id="ARBA00010561"/>
    </source>
</evidence>
<feature type="transmembrane region" description="Helical" evidence="19">
    <location>
        <begin position="35"/>
        <end position="56"/>
    </location>
</feature>
<dbReference type="InterPro" id="IPR003805">
    <property type="entry name" value="CobS"/>
</dbReference>
<evidence type="ECO:0000256" key="6">
    <source>
        <dbReference type="ARBA" id="ARBA00015850"/>
    </source>
</evidence>
<feature type="transmembrane region" description="Helical" evidence="19">
    <location>
        <begin position="186"/>
        <end position="215"/>
    </location>
</feature>
<accession>A0A0F1BBV4</accession>
<feature type="transmembrane region" description="Helical" evidence="19">
    <location>
        <begin position="111"/>
        <end position="134"/>
    </location>
</feature>
<evidence type="ECO:0000256" key="18">
    <source>
        <dbReference type="ARBA" id="ARBA00049504"/>
    </source>
</evidence>
<keyword evidence="11 19" id="KW-0460">Magnesium</keyword>
<evidence type="ECO:0000256" key="12">
    <source>
        <dbReference type="ARBA" id="ARBA00022989"/>
    </source>
</evidence>
<comment type="cofactor">
    <cofactor evidence="1 19">
        <name>Mg(2+)</name>
        <dbReference type="ChEBI" id="CHEBI:18420"/>
    </cofactor>
</comment>
<dbReference type="Proteomes" id="UP000033352">
    <property type="component" value="Unassembled WGS sequence"/>
</dbReference>
<comment type="similarity">
    <text evidence="4 19">Belongs to the CobS family.</text>
</comment>
<dbReference type="PANTHER" id="PTHR34148:SF1">
    <property type="entry name" value="ADENOSYLCOBINAMIDE-GDP RIBAZOLETRANSFERASE"/>
    <property type="match status" value="1"/>
</dbReference>
<evidence type="ECO:0000256" key="15">
    <source>
        <dbReference type="ARBA" id="ARBA00032605"/>
    </source>
</evidence>
<dbReference type="GO" id="GO:0005886">
    <property type="term" value="C:plasma membrane"/>
    <property type="evidence" value="ECO:0007669"/>
    <property type="project" value="UniProtKB-SubCell"/>
</dbReference>
<comment type="pathway">
    <text evidence="3 19">Cofactor biosynthesis; adenosylcobalamin biosynthesis; adenosylcobalamin from cob(II)yrinate a,c-diamide: step 7/7.</text>
</comment>
<dbReference type="OrthoDB" id="9794626at2"/>
<evidence type="ECO:0000256" key="14">
    <source>
        <dbReference type="ARBA" id="ARBA00025228"/>
    </source>
</evidence>
<keyword evidence="12 19" id="KW-1133">Transmembrane helix</keyword>
<keyword evidence="10 19" id="KW-0812">Transmembrane</keyword>
<evidence type="ECO:0000256" key="19">
    <source>
        <dbReference type="HAMAP-Rule" id="MF_00719"/>
    </source>
</evidence>
<evidence type="ECO:0000256" key="5">
    <source>
        <dbReference type="ARBA" id="ARBA00013200"/>
    </source>
</evidence>
<evidence type="ECO:0000256" key="9">
    <source>
        <dbReference type="ARBA" id="ARBA00022679"/>
    </source>
</evidence>
<gene>
    <name evidence="19 20" type="primary">cobS</name>
    <name evidence="20" type="ORF">SS37_02980</name>
</gene>
<keyword evidence="13 19" id="KW-0472">Membrane</keyword>
<comment type="subcellular location">
    <subcellularLocation>
        <location evidence="2 19">Cell membrane</location>
        <topology evidence="2 19">Multi-pass membrane protein</topology>
    </subcellularLocation>
</comment>
<evidence type="ECO:0000256" key="2">
    <source>
        <dbReference type="ARBA" id="ARBA00004651"/>
    </source>
</evidence>
<dbReference type="NCBIfam" id="TIGR00317">
    <property type="entry name" value="cobS"/>
    <property type="match status" value="1"/>
</dbReference>
<protein>
    <recommendedName>
        <fullName evidence="6 19">Adenosylcobinamide-GDP ribazoletransferase</fullName>
        <ecNumber evidence="5 19">2.7.8.26</ecNumber>
    </recommendedName>
    <alternativeName>
        <fullName evidence="16 19">Cobalamin synthase</fullName>
    </alternativeName>
    <alternativeName>
        <fullName evidence="15 19">Cobalamin-5'-phosphate synthase</fullName>
    </alternativeName>
</protein>
<comment type="caution">
    <text evidence="20">The sequence shown here is derived from an EMBL/GenBank/DDBJ whole genome shotgun (WGS) entry which is preliminary data.</text>
</comment>
<dbReference type="HAMAP" id="MF_00719">
    <property type="entry name" value="CobS"/>
    <property type="match status" value="1"/>
</dbReference>
<dbReference type="RefSeq" id="WP_045284665.1">
    <property type="nucleotide sequence ID" value="NZ_JZYX01000005.1"/>
</dbReference>
<evidence type="ECO:0000256" key="10">
    <source>
        <dbReference type="ARBA" id="ARBA00022692"/>
    </source>
</evidence>
<proteinExistence type="inferred from homology"/>
<dbReference type="GO" id="GO:0051073">
    <property type="term" value="F:adenosylcobinamide-GDP ribazoletransferase activity"/>
    <property type="evidence" value="ECO:0007669"/>
    <property type="project" value="UniProtKB-UniRule"/>
</dbReference>
<dbReference type="GO" id="GO:0009236">
    <property type="term" value="P:cobalamin biosynthetic process"/>
    <property type="evidence" value="ECO:0007669"/>
    <property type="project" value="UniProtKB-UniRule"/>
</dbReference>
<evidence type="ECO:0000256" key="11">
    <source>
        <dbReference type="ARBA" id="ARBA00022842"/>
    </source>
</evidence>
<comment type="catalytic activity">
    <reaction evidence="17 19">
        <text>alpha-ribazole + adenosylcob(III)inamide-GDP = adenosylcob(III)alamin + GMP + H(+)</text>
        <dbReference type="Rhea" id="RHEA:16049"/>
        <dbReference type="ChEBI" id="CHEBI:10329"/>
        <dbReference type="ChEBI" id="CHEBI:15378"/>
        <dbReference type="ChEBI" id="CHEBI:18408"/>
        <dbReference type="ChEBI" id="CHEBI:58115"/>
        <dbReference type="ChEBI" id="CHEBI:60487"/>
        <dbReference type="EC" id="2.7.8.26"/>
    </reaction>
</comment>
<reference evidence="20 21" key="1">
    <citation type="submission" date="2015-03" db="EMBL/GenBank/DDBJ databases">
        <authorList>
            <person name="McCorrison J."/>
            <person name="Sanka R."/>
            <person name="Adams M."/>
            <person name="Brinkac L."/>
            <person name="Nierman W."/>
            <person name="Sutton G."/>
            <person name="Nelson K."/>
            <person name="Kiedrowski L."/>
            <person name="Guerrero D."/>
            <person name="Bonomo R."/>
        </authorList>
    </citation>
    <scope>NUCLEOTIDE SEQUENCE [LARGE SCALE GENOMIC DNA]</scope>
    <source>
        <strain evidence="20 21">35699</strain>
    </source>
</reference>
<dbReference type="GO" id="GO:0008818">
    <property type="term" value="F:cobalamin 5'-phosphate synthase activity"/>
    <property type="evidence" value="ECO:0007669"/>
    <property type="project" value="UniProtKB-UniRule"/>
</dbReference>
<dbReference type="PATRIC" id="fig|1619248.3.peg.3621"/>
<dbReference type="AlphaFoldDB" id="A0A0F1BBV4"/>
<keyword evidence="9 19" id="KW-0808">Transferase</keyword>
<evidence type="ECO:0000256" key="1">
    <source>
        <dbReference type="ARBA" id="ARBA00001946"/>
    </source>
</evidence>
<feature type="transmembrane region" description="Helical" evidence="19">
    <location>
        <begin position="63"/>
        <end position="83"/>
    </location>
</feature>
<evidence type="ECO:0000256" key="13">
    <source>
        <dbReference type="ARBA" id="ARBA00023136"/>
    </source>
</evidence>
<comment type="function">
    <text evidence="14 19">Joins adenosylcobinamide-GDP and alpha-ribazole to generate adenosylcobalamin (Ado-cobalamin). Also synthesizes adenosylcobalamin 5'-phosphate from adenosylcobinamide-GDP and alpha-ribazole 5'-phosphate.</text>
</comment>
<dbReference type="UniPathway" id="UPA00148">
    <property type="reaction ID" value="UER00238"/>
</dbReference>
<dbReference type="PANTHER" id="PTHR34148">
    <property type="entry name" value="ADENOSYLCOBINAMIDE-GDP RIBAZOLETRANSFERASE"/>
    <property type="match status" value="1"/>
</dbReference>
<name>A0A0F1BBV4_9ENTR</name>
<evidence type="ECO:0000313" key="21">
    <source>
        <dbReference type="Proteomes" id="UP000033352"/>
    </source>
</evidence>